<protein>
    <submittedName>
        <fullName evidence="2">Transmembrane protein, putative</fullName>
    </submittedName>
</protein>
<accession>A0A072TGQ2</accession>
<keyword evidence="5" id="KW-1185">Reference proteome</keyword>
<feature type="transmembrane region" description="Helical" evidence="1">
    <location>
        <begin position="68"/>
        <end position="89"/>
    </location>
</feature>
<keyword evidence="1" id="KW-1133">Transmembrane helix</keyword>
<evidence type="ECO:0000313" key="3">
    <source>
        <dbReference type="EMBL" id="RHN40789.1"/>
    </source>
</evidence>
<evidence type="ECO:0000256" key="1">
    <source>
        <dbReference type="SAM" id="Phobius"/>
    </source>
</evidence>
<dbReference type="EnsemblPlants" id="KEH16744">
    <property type="protein sequence ID" value="KEH16744"/>
    <property type="gene ID" value="MTR_0101s0020"/>
</dbReference>
<organism evidence="2 5">
    <name type="scientific">Medicago truncatula</name>
    <name type="common">Barrel medic</name>
    <name type="synonym">Medicago tribuloides</name>
    <dbReference type="NCBI Taxonomy" id="3880"/>
    <lineage>
        <taxon>Eukaryota</taxon>
        <taxon>Viridiplantae</taxon>
        <taxon>Streptophyta</taxon>
        <taxon>Embryophyta</taxon>
        <taxon>Tracheophyta</taxon>
        <taxon>Spermatophyta</taxon>
        <taxon>Magnoliopsida</taxon>
        <taxon>eudicotyledons</taxon>
        <taxon>Gunneridae</taxon>
        <taxon>Pentapetalae</taxon>
        <taxon>rosids</taxon>
        <taxon>fabids</taxon>
        <taxon>Fabales</taxon>
        <taxon>Fabaceae</taxon>
        <taxon>Papilionoideae</taxon>
        <taxon>50 kb inversion clade</taxon>
        <taxon>NPAAA clade</taxon>
        <taxon>Hologalegina</taxon>
        <taxon>IRL clade</taxon>
        <taxon>Trifolieae</taxon>
        <taxon>Medicago</taxon>
    </lineage>
</organism>
<dbReference type="ExpressionAtlas" id="A0A072TGQ2">
    <property type="expression patterns" value="differential"/>
</dbReference>
<sequence>MARKRSSAIVYECNVGWYKLWYSGLALSSGNLGIRRALEFTILMYYNINKFLVSLWKNWDSRVLAGSYYSNVGVFVCGSFSIPPVIAALRKLRMILSEDDEFLAA</sequence>
<evidence type="ECO:0000313" key="5">
    <source>
        <dbReference type="Proteomes" id="UP000002051"/>
    </source>
</evidence>
<dbReference type="EMBL" id="PSQE01000008">
    <property type="protein sequence ID" value="RHN40789.1"/>
    <property type="molecule type" value="Genomic_DNA"/>
</dbReference>
<reference evidence="4" key="3">
    <citation type="submission" date="2015-06" db="UniProtKB">
        <authorList>
            <consortium name="EnsemblPlants"/>
        </authorList>
    </citation>
    <scope>IDENTIFICATION</scope>
    <source>
        <strain evidence="4">cv. Jemalong A17</strain>
    </source>
</reference>
<dbReference type="HOGENOM" id="CLU_2416703_0_0_1"/>
<reference evidence="2 5" key="2">
    <citation type="journal article" date="2014" name="BMC Genomics">
        <title>An improved genome release (version Mt4.0) for the model legume Medicago truncatula.</title>
        <authorList>
            <person name="Tang H."/>
            <person name="Krishnakumar V."/>
            <person name="Bidwell S."/>
            <person name="Rosen B."/>
            <person name="Chan A."/>
            <person name="Zhou S."/>
            <person name="Gentzbittel L."/>
            <person name="Childs K.L."/>
            <person name="Yandell M."/>
            <person name="Gundlach H."/>
            <person name="Mayer K.F."/>
            <person name="Schwartz D.C."/>
            <person name="Town C.D."/>
        </authorList>
    </citation>
    <scope>GENOME REANNOTATION</scope>
    <source>
        <strain evidence="2">A17</strain>
        <strain evidence="4 5">cv. Jemalong A17</strain>
    </source>
</reference>
<reference evidence="3" key="5">
    <citation type="journal article" date="2018" name="Nat. Plants">
        <title>Whole-genome landscape of Medicago truncatula symbiotic genes.</title>
        <authorList>
            <person name="Pecrix Y."/>
            <person name="Gamas P."/>
            <person name="Carrere S."/>
        </authorList>
    </citation>
    <scope>NUCLEOTIDE SEQUENCE</scope>
    <source>
        <tissue evidence="3">Leaves</tissue>
    </source>
</reference>
<dbReference type="Proteomes" id="UP000265566">
    <property type="component" value="Chromosome 8"/>
</dbReference>
<proteinExistence type="predicted"/>
<evidence type="ECO:0000313" key="2">
    <source>
        <dbReference type="EMBL" id="KEH16744.1"/>
    </source>
</evidence>
<dbReference type="Proteomes" id="UP000002051">
    <property type="component" value="Unassembled WGS sequence"/>
</dbReference>
<reference evidence="2 5" key="1">
    <citation type="journal article" date="2011" name="Nature">
        <title>The Medicago genome provides insight into the evolution of rhizobial symbioses.</title>
        <authorList>
            <person name="Young N.D."/>
            <person name="Debelle F."/>
            <person name="Oldroyd G.E."/>
            <person name="Geurts R."/>
            <person name="Cannon S.B."/>
            <person name="Udvardi M.K."/>
            <person name="Benedito V.A."/>
            <person name="Mayer K.F."/>
            <person name="Gouzy J."/>
            <person name="Schoof H."/>
            <person name="Van de Peer Y."/>
            <person name="Proost S."/>
            <person name="Cook D.R."/>
            <person name="Meyers B.C."/>
            <person name="Spannagl M."/>
            <person name="Cheung F."/>
            <person name="De Mita S."/>
            <person name="Krishnakumar V."/>
            <person name="Gundlach H."/>
            <person name="Zhou S."/>
            <person name="Mudge J."/>
            <person name="Bharti A.K."/>
            <person name="Murray J.D."/>
            <person name="Naoumkina M.A."/>
            <person name="Rosen B."/>
            <person name="Silverstein K.A."/>
            <person name="Tang H."/>
            <person name="Rombauts S."/>
            <person name="Zhao P.X."/>
            <person name="Zhou P."/>
            <person name="Barbe V."/>
            <person name="Bardou P."/>
            <person name="Bechner M."/>
            <person name="Bellec A."/>
            <person name="Berger A."/>
            <person name="Berges H."/>
            <person name="Bidwell S."/>
            <person name="Bisseling T."/>
            <person name="Choisne N."/>
            <person name="Couloux A."/>
            <person name="Denny R."/>
            <person name="Deshpande S."/>
            <person name="Dai X."/>
            <person name="Doyle J.J."/>
            <person name="Dudez A.M."/>
            <person name="Farmer A.D."/>
            <person name="Fouteau S."/>
            <person name="Franken C."/>
            <person name="Gibelin C."/>
            <person name="Gish J."/>
            <person name="Goldstein S."/>
            <person name="Gonzalez A.J."/>
            <person name="Green P.J."/>
            <person name="Hallab A."/>
            <person name="Hartog M."/>
            <person name="Hua A."/>
            <person name="Humphray S.J."/>
            <person name="Jeong D.H."/>
            <person name="Jing Y."/>
            <person name="Jocker A."/>
            <person name="Kenton S.M."/>
            <person name="Kim D.J."/>
            <person name="Klee K."/>
            <person name="Lai H."/>
            <person name="Lang C."/>
            <person name="Lin S."/>
            <person name="Macmil S.L."/>
            <person name="Magdelenat G."/>
            <person name="Matthews L."/>
            <person name="McCorrison J."/>
            <person name="Monaghan E.L."/>
            <person name="Mun J.H."/>
            <person name="Najar F.Z."/>
            <person name="Nicholson C."/>
            <person name="Noirot C."/>
            <person name="O'Bleness M."/>
            <person name="Paule C.R."/>
            <person name="Poulain J."/>
            <person name="Prion F."/>
            <person name="Qin B."/>
            <person name="Qu C."/>
            <person name="Retzel E.F."/>
            <person name="Riddle C."/>
            <person name="Sallet E."/>
            <person name="Samain S."/>
            <person name="Samson N."/>
            <person name="Sanders I."/>
            <person name="Saurat O."/>
            <person name="Scarpelli C."/>
            <person name="Schiex T."/>
            <person name="Segurens B."/>
            <person name="Severin A.J."/>
            <person name="Sherrier D.J."/>
            <person name="Shi R."/>
            <person name="Sims S."/>
            <person name="Singer S.R."/>
            <person name="Sinharoy S."/>
            <person name="Sterck L."/>
            <person name="Viollet A."/>
            <person name="Wang B.B."/>
            <person name="Wang K."/>
            <person name="Wang M."/>
            <person name="Wang X."/>
            <person name="Warfsmann J."/>
            <person name="Weissenbach J."/>
            <person name="White D.D."/>
            <person name="White J.D."/>
            <person name="Wiley G.B."/>
            <person name="Wincker P."/>
            <person name="Xing Y."/>
            <person name="Yang L."/>
            <person name="Yao Z."/>
            <person name="Ying F."/>
            <person name="Zhai J."/>
            <person name="Zhou L."/>
            <person name="Zuber A."/>
            <person name="Denarie J."/>
            <person name="Dixon R.A."/>
            <person name="May G.D."/>
            <person name="Schwartz D.C."/>
            <person name="Rogers J."/>
            <person name="Quetier F."/>
            <person name="Town C.D."/>
            <person name="Roe B.A."/>
        </authorList>
    </citation>
    <scope>NUCLEOTIDE SEQUENCE [LARGE SCALE GENOMIC DNA]</scope>
    <source>
        <strain evidence="2">A17</strain>
        <strain evidence="4 5">cv. Jemalong A17</strain>
    </source>
</reference>
<dbReference type="AlphaFoldDB" id="A0A072TGQ2"/>
<gene>
    <name evidence="2" type="ORF">MTR_0101s0020</name>
    <name evidence="3" type="ORF">MtrunA17_Chr8g0358681</name>
</gene>
<keyword evidence="1 2" id="KW-0812">Transmembrane</keyword>
<evidence type="ECO:0000313" key="4">
    <source>
        <dbReference type="EnsemblPlants" id="KEH16744"/>
    </source>
</evidence>
<dbReference type="EMBL" id="KL402826">
    <property type="protein sequence ID" value="KEH16744.1"/>
    <property type="molecule type" value="Genomic_DNA"/>
</dbReference>
<keyword evidence="1" id="KW-0472">Membrane</keyword>
<reference evidence="6" key="4">
    <citation type="journal article" date="2018" name="Nat. Plants">
        <title>Whole-genome landscape of Medicago truncatula symbiotic genes.</title>
        <authorList>
            <person name="Pecrix Y."/>
            <person name="Staton S.E."/>
            <person name="Sallet E."/>
            <person name="Lelandais-Briere C."/>
            <person name="Moreau S."/>
            <person name="Carrere S."/>
            <person name="Blein T."/>
            <person name="Jardinaud M.F."/>
            <person name="Latrasse D."/>
            <person name="Zouine M."/>
            <person name="Zahm M."/>
            <person name="Kreplak J."/>
            <person name="Mayjonade B."/>
            <person name="Satge C."/>
            <person name="Perez M."/>
            <person name="Cauet S."/>
            <person name="Marande W."/>
            <person name="Chantry-Darmon C."/>
            <person name="Lopez-Roques C."/>
            <person name="Bouchez O."/>
            <person name="Berard A."/>
            <person name="Debelle F."/>
            <person name="Munos S."/>
            <person name="Bendahmane A."/>
            <person name="Berges H."/>
            <person name="Niebel A."/>
            <person name="Buitink J."/>
            <person name="Frugier F."/>
            <person name="Benhamed M."/>
            <person name="Crespi M."/>
            <person name="Gouzy J."/>
            <person name="Gamas P."/>
        </authorList>
    </citation>
    <scope>NUCLEOTIDE SEQUENCE [LARGE SCALE GENOMIC DNA]</scope>
    <source>
        <strain evidence="6">cv. Jemalong A17</strain>
    </source>
</reference>
<dbReference type="Gramene" id="rna46999">
    <property type="protein sequence ID" value="RHN40789.1"/>
    <property type="gene ID" value="gene46999"/>
</dbReference>
<evidence type="ECO:0000313" key="6">
    <source>
        <dbReference type="Proteomes" id="UP000265566"/>
    </source>
</evidence>
<name>A0A072TGQ2_MEDTR</name>